<accession>A0A2G9XC37</accession>
<dbReference type="InterPro" id="IPR013321">
    <property type="entry name" value="Arc_rbn_hlx_hlx"/>
</dbReference>
<dbReference type="AlphaFoldDB" id="A0A2G9XC37"/>
<sequence>MTRKIVSLSLSDKAYKRLNQIQKQEDKSRSELIRGLLEAYDNRRSWDKVVTAGRPTKNRFNIKSEQDIIDILND</sequence>
<gene>
    <name evidence="2" type="ORF">COX53_02050</name>
</gene>
<dbReference type="InterPro" id="IPR002145">
    <property type="entry name" value="CopG"/>
</dbReference>
<feature type="domain" description="Ribbon-helix-helix protein CopG" evidence="1">
    <location>
        <begin position="4"/>
        <end position="40"/>
    </location>
</feature>
<evidence type="ECO:0000259" key="1">
    <source>
        <dbReference type="Pfam" id="PF01402"/>
    </source>
</evidence>
<evidence type="ECO:0000313" key="2">
    <source>
        <dbReference type="EMBL" id="PIP04524.1"/>
    </source>
</evidence>
<dbReference type="Pfam" id="PF01402">
    <property type="entry name" value="RHH_1"/>
    <property type="match status" value="1"/>
</dbReference>
<reference evidence="2 3" key="1">
    <citation type="submission" date="2017-09" db="EMBL/GenBank/DDBJ databases">
        <title>Depth-based differentiation of microbial function through sediment-hosted aquifers and enrichment of novel symbionts in the deep terrestrial subsurface.</title>
        <authorList>
            <person name="Probst A.J."/>
            <person name="Ladd B."/>
            <person name="Jarett J.K."/>
            <person name="Geller-Mcgrath D.E."/>
            <person name="Sieber C.M."/>
            <person name="Emerson J.B."/>
            <person name="Anantharaman K."/>
            <person name="Thomas B.C."/>
            <person name="Malmstrom R."/>
            <person name="Stieglmeier M."/>
            <person name="Klingl A."/>
            <person name="Woyke T."/>
            <person name="Ryan C.M."/>
            <person name="Banfield J.F."/>
        </authorList>
    </citation>
    <scope>NUCLEOTIDE SEQUENCE [LARGE SCALE GENOMIC DNA]</scope>
    <source>
        <strain evidence="2">CG23_combo_of_CG06-09_8_20_14_all_40_14</strain>
    </source>
</reference>
<organism evidence="2 3">
    <name type="scientific">candidate division WWE3 bacterium CG23_combo_of_CG06-09_8_20_14_all_40_14</name>
    <dbReference type="NCBI Taxonomy" id="1975095"/>
    <lineage>
        <taxon>Bacteria</taxon>
        <taxon>Katanobacteria</taxon>
    </lineage>
</organism>
<protein>
    <recommendedName>
        <fullName evidence="1">Ribbon-helix-helix protein CopG domain-containing protein</fullName>
    </recommendedName>
</protein>
<dbReference type="Proteomes" id="UP000231388">
    <property type="component" value="Unassembled WGS sequence"/>
</dbReference>
<dbReference type="EMBL" id="PCQY01000026">
    <property type="protein sequence ID" value="PIP04524.1"/>
    <property type="molecule type" value="Genomic_DNA"/>
</dbReference>
<comment type="caution">
    <text evidence="2">The sequence shown here is derived from an EMBL/GenBank/DDBJ whole genome shotgun (WGS) entry which is preliminary data.</text>
</comment>
<dbReference type="GO" id="GO:0006355">
    <property type="term" value="P:regulation of DNA-templated transcription"/>
    <property type="evidence" value="ECO:0007669"/>
    <property type="project" value="InterPro"/>
</dbReference>
<dbReference type="Gene3D" id="1.10.1220.10">
    <property type="entry name" value="Met repressor-like"/>
    <property type="match status" value="1"/>
</dbReference>
<proteinExistence type="predicted"/>
<name>A0A2G9XC37_UNCKA</name>
<evidence type="ECO:0000313" key="3">
    <source>
        <dbReference type="Proteomes" id="UP000231388"/>
    </source>
</evidence>